<comment type="caution">
    <text evidence="1">The sequence shown here is derived from an EMBL/GenBank/DDBJ whole genome shotgun (WGS) entry which is preliminary data.</text>
</comment>
<evidence type="ECO:0008006" key="3">
    <source>
        <dbReference type="Google" id="ProtNLM"/>
    </source>
</evidence>
<sequence>MLTDAQVRKIKPLEKKTKYSDEKGYMHDLTKIQLAHRVSNAISQTYNNAQHLVEHRIKMMQDWSDVIDSLRNKISY</sequence>
<dbReference type="HOGENOM" id="CLU_2646203_0_0_6"/>
<accession>V2UKN3</accession>
<dbReference type="Proteomes" id="UP000018418">
    <property type="component" value="Unassembled WGS sequence"/>
</dbReference>
<gene>
    <name evidence="1" type="ORF">P255_02520</name>
</gene>
<evidence type="ECO:0000313" key="1">
    <source>
        <dbReference type="EMBL" id="ESK50537.1"/>
    </source>
</evidence>
<keyword evidence="2" id="KW-1185">Reference proteome</keyword>
<dbReference type="EMBL" id="AYEU01000007">
    <property type="protein sequence ID" value="ESK50537.1"/>
    <property type="molecule type" value="Genomic_DNA"/>
</dbReference>
<protein>
    <recommendedName>
        <fullName evidence="3">Tyr recombinase domain-containing protein</fullName>
    </recommendedName>
</protein>
<evidence type="ECO:0000313" key="2">
    <source>
        <dbReference type="Proteomes" id="UP000018418"/>
    </source>
</evidence>
<organism evidence="1 2">
    <name type="scientific">Acinetobacter brisouii CIP 110357</name>
    <dbReference type="NCBI Taxonomy" id="1341683"/>
    <lineage>
        <taxon>Bacteria</taxon>
        <taxon>Pseudomonadati</taxon>
        <taxon>Pseudomonadota</taxon>
        <taxon>Gammaproteobacteria</taxon>
        <taxon>Moraxellales</taxon>
        <taxon>Moraxellaceae</taxon>
        <taxon>Acinetobacter</taxon>
    </lineage>
</organism>
<reference evidence="1 2" key="1">
    <citation type="submission" date="2013-10" db="EMBL/GenBank/DDBJ databases">
        <title>The Genome Sequence of Acinetobacter brisouii CIP 110357.</title>
        <authorList>
            <consortium name="The Broad Institute Genomics Platform"/>
            <consortium name="The Broad Institute Genome Sequencing Center for Infectious Disease"/>
            <person name="Cerqueira G."/>
            <person name="Feldgarden M."/>
            <person name="Courvalin P."/>
            <person name="Grillot-Courvalin C."/>
            <person name="Clermont D."/>
            <person name="Rocha E."/>
            <person name="Yoon E.-J."/>
            <person name="Nemec A."/>
            <person name="Young S.K."/>
            <person name="Zeng Q."/>
            <person name="Gargeya S."/>
            <person name="Fitzgerald M."/>
            <person name="Abouelleil A."/>
            <person name="Alvarado L."/>
            <person name="Berlin A.M."/>
            <person name="Chapman S.B."/>
            <person name="Gainer-Dewar J."/>
            <person name="Goldberg J."/>
            <person name="Gnerre S."/>
            <person name="Griggs A."/>
            <person name="Gujja S."/>
            <person name="Hansen M."/>
            <person name="Howarth C."/>
            <person name="Imamovic A."/>
            <person name="Ireland A."/>
            <person name="Larimer J."/>
            <person name="McCowan C."/>
            <person name="Murphy C."/>
            <person name="Pearson M."/>
            <person name="Poon T.W."/>
            <person name="Priest M."/>
            <person name="Roberts A."/>
            <person name="Saif S."/>
            <person name="Shea T."/>
            <person name="Sykes S."/>
            <person name="Wortman J."/>
            <person name="Nusbaum C."/>
            <person name="Birren B."/>
        </authorList>
    </citation>
    <scope>NUCLEOTIDE SEQUENCE [LARGE SCALE GENOMIC DNA]</scope>
    <source>
        <strain evidence="1 2">CIP 110357</strain>
    </source>
</reference>
<dbReference type="AlphaFoldDB" id="V2UKN3"/>
<name>V2UKN3_9GAMM</name>
<proteinExistence type="predicted"/>
<dbReference type="OrthoDB" id="9795573at2"/>